<dbReference type="Proteomes" id="UP000325415">
    <property type="component" value="Unassembled WGS sequence"/>
</dbReference>
<accession>A0A5N6S1J0</accession>
<dbReference type="Gene3D" id="1.10.10.10">
    <property type="entry name" value="Winged helix-like DNA-binding domain superfamily/Winged helix DNA-binding domain"/>
    <property type="match status" value="1"/>
</dbReference>
<evidence type="ECO:0000313" key="3">
    <source>
        <dbReference type="Proteomes" id="UP000325415"/>
    </source>
</evidence>
<dbReference type="InterPro" id="IPR000792">
    <property type="entry name" value="Tscrpt_reg_LuxR_C"/>
</dbReference>
<keyword evidence="2" id="KW-0238">DNA-binding</keyword>
<evidence type="ECO:0000259" key="1">
    <source>
        <dbReference type="PROSITE" id="PS50043"/>
    </source>
</evidence>
<organism evidence="2 3">
    <name type="scientific">Bifidobacterium tibiigranuli</name>
    <dbReference type="NCBI Taxonomy" id="2172043"/>
    <lineage>
        <taxon>Bacteria</taxon>
        <taxon>Bacillati</taxon>
        <taxon>Actinomycetota</taxon>
        <taxon>Actinomycetes</taxon>
        <taxon>Bifidobacteriales</taxon>
        <taxon>Bifidobacteriaceae</taxon>
        <taxon>Bifidobacterium</taxon>
    </lineage>
</organism>
<dbReference type="InterPro" id="IPR016032">
    <property type="entry name" value="Sig_transdc_resp-reg_C-effctor"/>
</dbReference>
<proteinExistence type="predicted"/>
<name>A0A5N6S1J0_9BIFI</name>
<feature type="domain" description="HTH luxR-type" evidence="1">
    <location>
        <begin position="1"/>
        <end position="54"/>
    </location>
</feature>
<dbReference type="RefSeq" id="WP_152581165.1">
    <property type="nucleotide sequence ID" value="NZ_QLZA01000010.1"/>
</dbReference>
<reference evidence="2 3" key="1">
    <citation type="submission" date="2018-04" db="EMBL/GenBank/DDBJ databases">
        <authorList>
            <person name="Eckel V.P."/>
            <person name="Vogel R.F."/>
        </authorList>
    </citation>
    <scope>NUCLEOTIDE SEQUENCE [LARGE SCALE GENOMIC DNA]</scope>
    <source>
        <strain evidence="3">TMW 2.1764</strain>
    </source>
</reference>
<dbReference type="OrthoDB" id="9808843at2"/>
<dbReference type="GO" id="GO:0006355">
    <property type="term" value="P:regulation of DNA-templated transcription"/>
    <property type="evidence" value="ECO:0007669"/>
    <property type="project" value="InterPro"/>
</dbReference>
<protein>
    <submittedName>
        <fullName evidence="2">DNA-binding response regulator</fullName>
    </submittedName>
</protein>
<sequence length="56" mass="6405">MADRKCYRPTCAAKDIAAQTFLSEGTVRNYLSAVFSKLVARNRLEAISITRRNKWL</sequence>
<evidence type="ECO:0000313" key="2">
    <source>
        <dbReference type="EMBL" id="KAE8127788.1"/>
    </source>
</evidence>
<dbReference type="Pfam" id="PF00196">
    <property type="entry name" value="GerE"/>
    <property type="match status" value="1"/>
</dbReference>
<dbReference type="EMBL" id="QDAG01000007">
    <property type="protein sequence ID" value="KAE8127788.1"/>
    <property type="molecule type" value="Genomic_DNA"/>
</dbReference>
<dbReference type="PROSITE" id="PS50043">
    <property type="entry name" value="HTH_LUXR_2"/>
    <property type="match status" value="1"/>
</dbReference>
<dbReference type="GO" id="GO:0003677">
    <property type="term" value="F:DNA binding"/>
    <property type="evidence" value="ECO:0007669"/>
    <property type="project" value="UniProtKB-KW"/>
</dbReference>
<gene>
    <name evidence="2" type="ORF">DDE84_07720</name>
</gene>
<dbReference type="SUPFAM" id="SSF46894">
    <property type="entry name" value="C-terminal effector domain of the bipartite response regulators"/>
    <property type="match status" value="1"/>
</dbReference>
<dbReference type="InterPro" id="IPR036388">
    <property type="entry name" value="WH-like_DNA-bd_sf"/>
</dbReference>
<dbReference type="AlphaFoldDB" id="A0A5N6S1J0"/>
<comment type="caution">
    <text evidence="2">The sequence shown here is derived from an EMBL/GenBank/DDBJ whole genome shotgun (WGS) entry which is preliminary data.</text>
</comment>
<dbReference type="SMART" id="SM00421">
    <property type="entry name" value="HTH_LUXR"/>
    <property type="match status" value="1"/>
</dbReference>
<keyword evidence="3" id="KW-1185">Reference proteome</keyword>